<dbReference type="PANTHER" id="PTHR43272:SF32">
    <property type="entry name" value="AMP-DEPENDENT SYNTHETASE_LIGASE DOMAIN-CONTAINING PROTEIN"/>
    <property type="match status" value="1"/>
</dbReference>
<dbReference type="InterPro" id="IPR000873">
    <property type="entry name" value="AMP-dep_synth/lig_dom"/>
</dbReference>
<evidence type="ECO:0000259" key="5">
    <source>
        <dbReference type="Pfam" id="PF00501"/>
    </source>
</evidence>
<sequence>MSTEKTLPKLLLERAEKTGNNVALRQKKLGIWNEVTWFEYLEHVKHFSIALATEYKLQRGETVAIIGDNRPQWLFSQMAAQSLGAISVGLYQESLPHQLVYSLNQCEAQIVVVEDQEQVDKLLEVEAELSYVKHIIYYNDQGMSRYEHEKLRSFDDLLHLGLERKAQYQDFFREELEKGQSTDIALYAYTSGTTDTPKAVMISHQHLLITAIGLSEVDRMEEQDDYLSFLPLAWIDEQVMSFAMSLLKGIVINFPEQSNTVLSDLREIGPHTLLAPPRVYQTLMSQFTIRIQDTSWFKSKVYHFFKKYADKVADAKLKDKQASLGTKCMYGLGEWLVFSAIRDHLGFARIRRGYAVGATLGSESFRFFHSIGVNVKQTYSGTELGGIICVHRDNQINVNSAGPPLPNTEVKVASDGEILIKRSVAFRGYHHQEAVNEKEEGFISLGDTGYLDEFGHIHVVGRQEEVINQHNGEPFSPSLIENKLKVSPYIQEAVVYGKEKPYMVAILTIDMMSVGRWAEKNQIVYTTYSDLTRKPEVSQLIEKEVVRLMDDLPDDARIKKFVILHKPFNASEEEMTQTYKIRRKLIEERYQAVFASLYGGGTEVVVTEKIVTGNGDESVVQTNLKVVQLEAEREVA</sequence>
<dbReference type="Gene3D" id="3.40.50.12780">
    <property type="entry name" value="N-terminal domain of ligase-like"/>
    <property type="match status" value="1"/>
</dbReference>
<name>A0A562QQ61_9BACI</name>
<dbReference type="EMBL" id="VLKZ01000002">
    <property type="protein sequence ID" value="TWI58874.1"/>
    <property type="molecule type" value="Genomic_DNA"/>
</dbReference>
<evidence type="ECO:0000313" key="7">
    <source>
        <dbReference type="Proteomes" id="UP000315711"/>
    </source>
</evidence>
<proteinExistence type="predicted"/>
<keyword evidence="1" id="KW-0436">Ligase</keyword>
<reference evidence="6 7" key="1">
    <citation type="journal article" date="2015" name="Stand. Genomic Sci.">
        <title>Genomic Encyclopedia of Bacterial and Archaeal Type Strains, Phase III: the genomes of soil and plant-associated and newly described type strains.</title>
        <authorList>
            <person name="Whitman W.B."/>
            <person name="Woyke T."/>
            <person name="Klenk H.P."/>
            <person name="Zhou Y."/>
            <person name="Lilburn T.G."/>
            <person name="Beck B.J."/>
            <person name="De Vos P."/>
            <person name="Vandamme P."/>
            <person name="Eisen J.A."/>
            <person name="Garrity G."/>
            <person name="Hugenholtz P."/>
            <person name="Kyrpides N.C."/>
        </authorList>
    </citation>
    <scope>NUCLEOTIDE SEQUENCE [LARGE SCALE GENOMIC DNA]</scope>
    <source>
        <strain evidence="6 7">CGMCC 1.10116</strain>
    </source>
</reference>
<evidence type="ECO:0000256" key="1">
    <source>
        <dbReference type="ARBA" id="ARBA00022598"/>
    </source>
</evidence>
<gene>
    <name evidence="6" type="ORF">IQ10_00582</name>
</gene>
<keyword evidence="7" id="KW-1185">Reference proteome</keyword>
<dbReference type="Pfam" id="PF00501">
    <property type="entry name" value="AMP-binding"/>
    <property type="match status" value="1"/>
</dbReference>
<keyword evidence="3" id="KW-0443">Lipid metabolism</keyword>
<dbReference type="AlphaFoldDB" id="A0A562QQ61"/>
<feature type="domain" description="AMP-dependent synthetase/ligase" evidence="5">
    <location>
        <begin position="13"/>
        <end position="430"/>
    </location>
</feature>
<comment type="caution">
    <text evidence="6">The sequence shown here is derived from an EMBL/GenBank/DDBJ whole genome shotgun (WGS) entry which is preliminary data.</text>
</comment>
<dbReference type="Pfam" id="PF23562">
    <property type="entry name" value="AMP-binding_C_3"/>
    <property type="match status" value="1"/>
</dbReference>
<evidence type="ECO:0000256" key="3">
    <source>
        <dbReference type="ARBA" id="ARBA00023098"/>
    </source>
</evidence>
<keyword evidence="2" id="KW-0276">Fatty acid metabolism</keyword>
<dbReference type="Proteomes" id="UP000315711">
    <property type="component" value="Unassembled WGS sequence"/>
</dbReference>
<dbReference type="GO" id="GO:0004467">
    <property type="term" value="F:long-chain fatty acid-CoA ligase activity"/>
    <property type="evidence" value="ECO:0007669"/>
    <property type="project" value="TreeGrafter"/>
</dbReference>
<protein>
    <recommendedName>
        <fullName evidence="4">Acyl-CoA synthetase</fullName>
    </recommendedName>
</protein>
<accession>A0A562QQ61</accession>
<dbReference type="InterPro" id="IPR042099">
    <property type="entry name" value="ANL_N_sf"/>
</dbReference>
<dbReference type="GO" id="GO:0016020">
    <property type="term" value="C:membrane"/>
    <property type="evidence" value="ECO:0007669"/>
    <property type="project" value="TreeGrafter"/>
</dbReference>
<dbReference type="OrthoDB" id="9778383at2"/>
<dbReference type="SUPFAM" id="SSF56801">
    <property type="entry name" value="Acetyl-CoA synthetase-like"/>
    <property type="match status" value="1"/>
</dbReference>
<evidence type="ECO:0000256" key="2">
    <source>
        <dbReference type="ARBA" id="ARBA00022832"/>
    </source>
</evidence>
<dbReference type="PANTHER" id="PTHR43272">
    <property type="entry name" value="LONG-CHAIN-FATTY-ACID--COA LIGASE"/>
    <property type="match status" value="1"/>
</dbReference>
<dbReference type="RefSeq" id="WP_144448982.1">
    <property type="nucleotide sequence ID" value="NZ_VLKZ01000002.1"/>
</dbReference>
<organism evidence="6 7">
    <name type="scientific">Halalkalibacter nanhaiisediminis</name>
    <dbReference type="NCBI Taxonomy" id="688079"/>
    <lineage>
        <taxon>Bacteria</taxon>
        <taxon>Bacillati</taxon>
        <taxon>Bacillota</taxon>
        <taxon>Bacilli</taxon>
        <taxon>Bacillales</taxon>
        <taxon>Bacillaceae</taxon>
        <taxon>Halalkalibacter</taxon>
    </lineage>
</organism>
<evidence type="ECO:0000313" key="6">
    <source>
        <dbReference type="EMBL" id="TWI58874.1"/>
    </source>
</evidence>
<evidence type="ECO:0000256" key="4">
    <source>
        <dbReference type="ARBA" id="ARBA00032875"/>
    </source>
</evidence>